<feature type="region of interest" description="Disordered" evidence="2">
    <location>
        <begin position="332"/>
        <end position="371"/>
    </location>
</feature>
<feature type="compositionally biased region" description="Basic residues" evidence="2">
    <location>
        <begin position="345"/>
        <end position="371"/>
    </location>
</feature>
<comment type="similarity">
    <text evidence="1">Belongs to the serpin family.</text>
</comment>
<evidence type="ECO:0000259" key="3">
    <source>
        <dbReference type="SMART" id="SM00093"/>
    </source>
</evidence>
<dbReference type="PANTHER" id="PTHR11461:SF211">
    <property type="entry name" value="GH10112P-RELATED"/>
    <property type="match status" value="1"/>
</dbReference>
<proteinExistence type="inferred from homology"/>
<evidence type="ECO:0000313" key="4">
    <source>
        <dbReference type="EMBL" id="TSD62405.1"/>
    </source>
</evidence>
<dbReference type="OrthoDB" id="4847668at2"/>
<organism evidence="4 5">
    <name type="scientific">Aeromicrobium piscarium</name>
    <dbReference type="NCBI Taxonomy" id="2590901"/>
    <lineage>
        <taxon>Bacteria</taxon>
        <taxon>Bacillati</taxon>
        <taxon>Actinomycetota</taxon>
        <taxon>Actinomycetes</taxon>
        <taxon>Propionibacteriales</taxon>
        <taxon>Nocardioidaceae</taxon>
        <taxon>Aeromicrobium</taxon>
    </lineage>
</organism>
<evidence type="ECO:0000256" key="2">
    <source>
        <dbReference type="SAM" id="MobiDB-lite"/>
    </source>
</evidence>
<accession>A0A554S7W5</accession>
<dbReference type="InterPro" id="IPR042178">
    <property type="entry name" value="Serpin_sf_1"/>
</dbReference>
<evidence type="ECO:0000313" key="5">
    <source>
        <dbReference type="Proteomes" id="UP000316988"/>
    </source>
</evidence>
<dbReference type="InterPro" id="IPR000215">
    <property type="entry name" value="Serpin_fam"/>
</dbReference>
<dbReference type="Pfam" id="PF00079">
    <property type="entry name" value="Serpin"/>
    <property type="match status" value="1"/>
</dbReference>
<keyword evidence="5" id="KW-1185">Reference proteome</keyword>
<dbReference type="GO" id="GO:0005615">
    <property type="term" value="C:extracellular space"/>
    <property type="evidence" value="ECO:0007669"/>
    <property type="project" value="InterPro"/>
</dbReference>
<dbReference type="InterPro" id="IPR042185">
    <property type="entry name" value="Serpin_sf_2"/>
</dbReference>
<dbReference type="PANTHER" id="PTHR11461">
    <property type="entry name" value="SERINE PROTEASE INHIBITOR, SERPIN"/>
    <property type="match status" value="1"/>
</dbReference>
<dbReference type="SMART" id="SM00093">
    <property type="entry name" value="SERPIN"/>
    <property type="match status" value="1"/>
</dbReference>
<dbReference type="SUPFAM" id="SSF56574">
    <property type="entry name" value="Serpins"/>
    <property type="match status" value="1"/>
</dbReference>
<dbReference type="Gene3D" id="2.30.39.10">
    <property type="entry name" value="Alpha-1-antitrypsin, domain 1"/>
    <property type="match status" value="1"/>
</dbReference>
<dbReference type="PROSITE" id="PS51257">
    <property type="entry name" value="PROKAR_LIPOPROTEIN"/>
    <property type="match status" value="1"/>
</dbReference>
<protein>
    <submittedName>
        <fullName evidence="4">Serpin family protein</fullName>
    </submittedName>
</protein>
<name>A0A554S7W5_9ACTN</name>
<feature type="domain" description="Serpin" evidence="3">
    <location>
        <begin position="64"/>
        <end position="361"/>
    </location>
</feature>
<dbReference type="Proteomes" id="UP000316988">
    <property type="component" value="Unassembled WGS sequence"/>
</dbReference>
<dbReference type="GO" id="GO:0004867">
    <property type="term" value="F:serine-type endopeptidase inhibitor activity"/>
    <property type="evidence" value="ECO:0007669"/>
    <property type="project" value="InterPro"/>
</dbReference>
<feature type="compositionally biased region" description="Low complexity" evidence="2">
    <location>
        <begin position="333"/>
        <end position="344"/>
    </location>
</feature>
<evidence type="ECO:0000256" key="1">
    <source>
        <dbReference type="RuleBase" id="RU000411"/>
    </source>
</evidence>
<gene>
    <name evidence="4" type="ORF">FNM00_12305</name>
</gene>
<dbReference type="EMBL" id="VLNT01000009">
    <property type="protein sequence ID" value="TSD62405.1"/>
    <property type="molecule type" value="Genomic_DNA"/>
</dbReference>
<dbReference type="Gene3D" id="3.30.497.10">
    <property type="entry name" value="Antithrombin, subunit I, domain 2"/>
    <property type="match status" value="1"/>
</dbReference>
<dbReference type="AlphaFoldDB" id="A0A554S7W5"/>
<dbReference type="InterPro" id="IPR023796">
    <property type="entry name" value="Serpin_dom"/>
</dbReference>
<dbReference type="InterPro" id="IPR036186">
    <property type="entry name" value="Serpin_sf"/>
</dbReference>
<dbReference type="RefSeq" id="WP_143913839.1">
    <property type="nucleotide sequence ID" value="NZ_VLNT01000009.1"/>
</dbReference>
<comment type="caution">
    <text evidence="4">The sequence shown here is derived from an EMBL/GenBank/DDBJ whole genome shotgun (WGS) entry which is preliminary data.</text>
</comment>
<sequence length="371" mass="38995">MSFIARSRAIGLVALVAVLSVVGVSACGPSSPEPSRSEQRGDVGYRPVSLSQAAATQEVVEATTALGNDLLAGAGGDNRVVSSASVALVFAIVAEGARGPAADALDEFLGAGGTDRRDAFSALQAAIAEYDGDPSVVQDDELPERPLLHLATGIVEAEGHEVESDFLDVITEYFDAGVATADFADANAKAVLDAWVQEHTGGLIEESAIEPDADTVFVLQNAVLLAARWQSPFAKSATTDEPFTDSSGDQHRVETMHQSLRAAYTDEPGGQAVRLPYTEGFAMDVLLPEEGTAPEDLTTQDWAAYDGALRAEPETMVDLALPKVDIDSSAFPGGAAAATRPGACARRRRPRRYRRGRVHRRGRAAGAAAHR</sequence>
<reference evidence="4 5" key="1">
    <citation type="submission" date="2019-07" db="EMBL/GenBank/DDBJ databases">
        <authorList>
            <person name="Zhao L.H."/>
        </authorList>
    </citation>
    <scope>NUCLEOTIDE SEQUENCE [LARGE SCALE GENOMIC DNA]</scope>
    <source>
        <strain evidence="4 5">Co35</strain>
    </source>
</reference>